<gene>
    <name evidence="1" type="ORF">L596_022020</name>
</gene>
<reference evidence="1 2" key="1">
    <citation type="journal article" date="2015" name="Genome Biol.">
        <title>Comparative genomics of Steinernema reveals deeply conserved gene regulatory networks.</title>
        <authorList>
            <person name="Dillman A.R."/>
            <person name="Macchietto M."/>
            <person name="Porter C.F."/>
            <person name="Rogers A."/>
            <person name="Williams B."/>
            <person name="Antoshechkin I."/>
            <person name="Lee M.M."/>
            <person name="Goodwin Z."/>
            <person name="Lu X."/>
            <person name="Lewis E.E."/>
            <person name="Goodrich-Blair H."/>
            <person name="Stock S.P."/>
            <person name="Adams B.J."/>
            <person name="Sternberg P.W."/>
            <person name="Mortazavi A."/>
        </authorList>
    </citation>
    <scope>NUCLEOTIDE SEQUENCE [LARGE SCALE GENOMIC DNA]</scope>
    <source>
        <strain evidence="1 2">ALL</strain>
    </source>
</reference>
<reference evidence="1 2" key="2">
    <citation type="journal article" date="2019" name="G3 (Bethesda)">
        <title>Hybrid Assembly of the Genome of the Entomopathogenic Nematode Steinernema carpocapsae Identifies the X-Chromosome.</title>
        <authorList>
            <person name="Serra L."/>
            <person name="Macchietto M."/>
            <person name="Macias-Munoz A."/>
            <person name="McGill C.J."/>
            <person name="Rodriguez I.M."/>
            <person name="Rodriguez B."/>
            <person name="Murad R."/>
            <person name="Mortazavi A."/>
        </authorList>
    </citation>
    <scope>NUCLEOTIDE SEQUENCE [LARGE SCALE GENOMIC DNA]</scope>
    <source>
        <strain evidence="1 2">ALL</strain>
    </source>
</reference>
<organism evidence="1 2">
    <name type="scientific">Steinernema carpocapsae</name>
    <name type="common">Entomopathogenic nematode</name>
    <dbReference type="NCBI Taxonomy" id="34508"/>
    <lineage>
        <taxon>Eukaryota</taxon>
        <taxon>Metazoa</taxon>
        <taxon>Ecdysozoa</taxon>
        <taxon>Nematoda</taxon>
        <taxon>Chromadorea</taxon>
        <taxon>Rhabditida</taxon>
        <taxon>Tylenchina</taxon>
        <taxon>Panagrolaimomorpha</taxon>
        <taxon>Strongyloidoidea</taxon>
        <taxon>Steinernematidae</taxon>
        <taxon>Steinernema</taxon>
    </lineage>
</organism>
<evidence type="ECO:0000313" key="2">
    <source>
        <dbReference type="Proteomes" id="UP000298663"/>
    </source>
</evidence>
<keyword evidence="2" id="KW-1185">Reference proteome</keyword>
<dbReference type="AlphaFoldDB" id="A0A4U5MKK0"/>
<protein>
    <submittedName>
        <fullName evidence="1">Uncharacterized protein</fullName>
    </submittedName>
</protein>
<accession>A0A4U5MKK0</accession>
<proteinExistence type="predicted"/>
<dbReference type="Proteomes" id="UP000298663">
    <property type="component" value="Unassembled WGS sequence"/>
</dbReference>
<dbReference type="EMBL" id="AZBU02000007">
    <property type="protein sequence ID" value="TKR69934.1"/>
    <property type="molecule type" value="Genomic_DNA"/>
</dbReference>
<evidence type="ECO:0000313" key="1">
    <source>
        <dbReference type="EMBL" id="TKR69934.1"/>
    </source>
</evidence>
<name>A0A4U5MKK0_STECR</name>
<comment type="caution">
    <text evidence="1">The sequence shown here is derived from an EMBL/GenBank/DDBJ whole genome shotgun (WGS) entry which is preliminary data.</text>
</comment>
<sequence length="176" mass="20660">MTILIIPIRVLNTRHPTSIYYSTVNKSNGYESNKLNLFTFTFLWRFVALMTVRTIYMRNSAVQKTTLKVKKVVLYKSILVVFDFDCSRLFDCLQSAFLETRVEFERNSFTLFRFKTIANQFTRLAGDCRLNRSQPILTVKGRFIASMVARAIYTTQLHSSRKHCESREDHLRTAYT</sequence>